<accession>A0AAV3ZU80</accession>
<dbReference type="PANTHER" id="PTHR11552">
    <property type="entry name" value="GLUCOSE-METHANOL-CHOLINE GMC OXIDOREDUCTASE"/>
    <property type="match status" value="1"/>
</dbReference>
<dbReference type="PANTHER" id="PTHR11552:SF147">
    <property type="entry name" value="CHOLINE DEHYDROGENASE, MITOCHONDRIAL"/>
    <property type="match status" value="1"/>
</dbReference>
<proteinExistence type="inferred from homology"/>
<evidence type="ECO:0000313" key="3">
    <source>
        <dbReference type="Proteomes" id="UP000735302"/>
    </source>
</evidence>
<comment type="caution">
    <text evidence="2">The sequence shown here is derived from an EMBL/GenBank/DDBJ whole genome shotgun (WGS) entry which is preliminary data.</text>
</comment>
<keyword evidence="3" id="KW-1185">Reference proteome</keyword>
<dbReference type="InterPro" id="IPR012132">
    <property type="entry name" value="GMC_OxRdtase"/>
</dbReference>
<dbReference type="Pfam" id="PF13450">
    <property type="entry name" value="NAD_binding_8"/>
    <property type="match status" value="1"/>
</dbReference>
<dbReference type="InterPro" id="IPR036188">
    <property type="entry name" value="FAD/NAD-bd_sf"/>
</dbReference>
<gene>
    <name evidence="2" type="ORF">PoB_002516200</name>
</gene>
<reference evidence="2 3" key="1">
    <citation type="journal article" date="2021" name="Elife">
        <title>Chloroplast acquisition without the gene transfer in kleptoplastic sea slugs, Plakobranchus ocellatus.</title>
        <authorList>
            <person name="Maeda T."/>
            <person name="Takahashi S."/>
            <person name="Yoshida T."/>
            <person name="Shimamura S."/>
            <person name="Takaki Y."/>
            <person name="Nagai Y."/>
            <person name="Toyoda A."/>
            <person name="Suzuki Y."/>
            <person name="Arimoto A."/>
            <person name="Ishii H."/>
            <person name="Satoh N."/>
            <person name="Nishiyama T."/>
            <person name="Hasebe M."/>
            <person name="Maruyama T."/>
            <person name="Minagawa J."/>
            <person name="Obokata J."/>
            <person name="Shigenobu S."/>
        </authorList>
    </citation>
    <scope>NUCLEOTIDE SEQUENCE [LARGE SCALE GENOMIC DNA]</scope>
</reference>
<dbReference type="EMBL" id="BLXT01002861">
    <property type="protein sequence ID" value="GFN98656.1"/>
    <property type="molecule type" value="Genomic_DNA"/>
</dbReference>
<dbReference type="GO" id="GO:0005743">
    <property type="term" value="C:mitochondrial inner membrane"/>
    <property type="evidence" value="ECO:0007669"/>
    <property type="project" value="TreeGrafter"/>
</dbReference>
<organism evidence="2 3">
    <name type="scientific">Plakobranchus ocellatus</name>
    <dbReference type="NCBI Taxonomy" id="259542"/>
    <lineage>
        <taxon>Eukaryota</taxon>
        <taxon>Metazoa</taxon>
        <taxon>Spiralia</taxon>
        <taxon>Lophotrochozoa</taxon>
        <taxon>Mollusca</taxon>
        <taxon>Gastropoda</taxon>
        <taxon>Heterobranchia</taxon>
        <taxon>Euthyneura</taxon>
        <taxon>Panpulmonata</taxon>
        <taxon>Sacoglossa</taxon>
        <taxon>Placobranchoidea</taxon>
        <taxon>Plakobranchidae</taxon>
        <taxon>Plakobranchus</taxon>
    </lineage>
</organism>
<dbReference type="Proteomes" id="UP000735302">
    <property type="component" value="Unassembled WGS sequence"/>
</dbReference>
<dbReference type="AlphaFoldDB" id="A0AAV3ZU80"/>
<comment type="similarity">
    <text evidence="1">Belongs to the GMC oxidoreductase family.</text>
</comment>
<sequence>MMYLALAVGTLLAALGLSLVYPNVFLKEPPLATSINATYDYVIVGGGAAGSVLAARLSENSNVSVLLLEAGSSDWGNSVIDVPALQPLAINSDMDWSYTTERQEGLFAGVKDEVNT</sequence>
<evidence type="ECO:0000256" key="1">
    <source>
        <dbReference type="ARBA" id="ARBA00010790"/>
    </source>
</evidence>
<dbReference type="GO" id="GO:0008812">
    <property type="term" value="F:choline dehydrogenase activity"/>
    <property type="evidence" value="ECO:0007669"/>
    <property type="project" value="TreeGrafter"/>
</dbReference>
<dbReference type="GO" id="GO:0050660">
    <property type="term" value="F:flavin adenine dinucleotide binding"/>
    <property type="evidence" value="ECO:0007669"/>
    <property type="project" value="InterPro"/>
</dbReference>
<protein>
    <submittedName>
        <fullName evidence="2">Choline dehydrogenase</fullName>
    </submittedName>
</protein>
<dbReference type="Gene3D" id="3.50.50.60">
    <property type="entry name" value="FAD/NAD(P)-binding domain"/>
    <property type="match status" value="1"/>
</dbReference>
<dbReference type="SUPFAM" id="SSF51905">
    <property type="entry name" value="FAD/NAD(P)-binding domain"/>
    <property type="match status" value="1"/>
</dbReference>
<name>A0AAV3ZU80_9GAST</name>
<evidence type="ECO:0000313" key="2">
    <source>
        <dbReference type="EMBL" id="GFN98656.1"/>
    </source>
</evidence>